<dbReference type="PANTHER" id="PTHR13952">
    <property type="entry name" value="U1 SMALL NUCLEAR RIBONUCLEOPROTEIN 70 KD"/>
    <property type="match status" value="1"/>
</dbReference>
<dbReference type="FunFam" id="3.30.70.330:FF:000132">
    <property type="entry name" value="Small nuclear ribonucleoprotein U11/U12 subunit 35"/>
    <property type="match status" value="1"/>
</dbReference>
<feature type="region of interest" description="Disordered" evidence="6">
    <location>
        <begin position="190"/>
        <end position="302"/>
    </location>
</feature>
<evidence type="ECO:0000313" key="9">
    <source>
        <dbReference type="Proteomes" id="UP001139887"/>
    </source>
</evidence>
<evidence type="ECO:0000256" key="5">
    <source>
        <dbReference type="PROSITE-ProRule" id="PRU00176"/>
    </source>
</evidence>
<organism evidence="8 9">
    <name type="scientific">Coemansia brasiliensis</name>
    <dbReference type="NCBI Taxonomy" id="2650707"/>
    <lineage>
        <taxon>Eukaryota</taxon>
        <taxon>Fungi</taxon>
        <taxon>Fungi incertae sedis</taxon>
        <taxon>Zoopagomycota</taxon>
        <taxon>Kickxellomycotina</taxon>
        <taxon>Kickxellomycetes</taxon>
        <taxon>Kickxellales</taxon>
        <taxon>Kickxellaceae</taxon>
        <taxon>Coemansia</taxon>
    </lineage>
</organism>
<dbReference type="GO" id="GO:0005685">
    <property type="term" value="C:U1 snRNP"/>
    <property type="evidence" value="ECO:0007669"/>
    <property type="project" value="TreeGrafter"/>
</dbReference>
<dbReference type="OrthoDB" id="4207594at2759"/>
<reference evidence="8" key="1">
    <citation type="submission" date="2022-07" db="EMBL/GenBank/DDBJ databases">
        <title>Phylogenomic reconstructions and comparative analyses of Kickxellomycotina fungi.</title>
        <authorList>
            <person name="Reynolds N.K."/>
            <person name="Stajich J.E."/>
            <person name="Barry K."/>
            <person name="Grigoriev I.V."/>
            <person name="Crous P."/>
            <person name="Smith M.E."/>
        </authorList>
    </citation>
    <scope>NUCLEOTIDE SEQUENCE</scope>
    <source>
        <strain evidence="8">NRRL 1566</strain>
    </source>
</reference>
<accession>A0A9W8IFD3</accession>
<dbReference type="InterPro" id="IPR034143">
    <property type="entry name" value="snRNP70_RRM"/>
</dbReference>
<comment type="caution">
    <text evidence="8">The sequence shown here is derived from an EMBL/GenBank/DDBJ whole genome shotgun (WGS) entry which is preliminary data.</text>
</comment>
<dbReference type="Pfam" id="PF12220">
    <property type="entry name" value="U1snRNP70_N"/>
    <property type="match status" value="1"/>
</dbReference>
<dbReference type="EMBL" id="JANBUW010000044">
    <property type="protein sequence ID" value="KAJ2850102.1"/>
    <property type="molecule type" value="Genomic_DNA"/>
</dbReference>
<feature type="compositionally biased region" description="Polar residues" evidence="6">
    <location>
        <begin position="290"/>
        <end position="302"/>
    </location>
</feature>
<proteinExistence type="predicted"/>
<dbReference type="InterPro" id="IPR000504">
    <property type="entry name" value="RRM_dom"/>
</dbReference>
<sequence length="302" mass="35006">MTSRLPPDLLRLFTPRPQLEHLEPLDCPPEQRPAPRVSGIASYATQLSSVPVEEPVETPQQRKTRLKAERAAQARDNIIRGLSTWDPSLNLQATEDPYKTIIVARLNYDITEKALRSEFESFGDIVSIKMVKDLEGNFRGYAFIEFAHESDMREAYRCADGMRILGRRIVVDVERGRTVKGWLPRRFGGGLGGTRVGSKEQNQKEPGRYDPAAPAPSRYRDRSRNYSSRHRSYDRSRSHGRSSYRSSGYSDSRSHGRDREYDRDHDRRSYKHRSRSPSARPSRRERSYDRNGTNSSYHYRRR</sequence>
<keyword evidence="9" id="KW-1185">Reference proteome</keyword>
<dbReference type="InterPro" id="IPR035979">
    <property type="entry name" value="RBD_domain_sf"/>
</dbReference>
<evidence type="ECO:0000256" key="3">
    <source>
        <dbReference type="ARBA" id="ARBA00023242"/>
    </source>
</evidence>
<feature type="domain" description="RRM" evidence="7">
    <location>
        <begin position="99"/>
        <end position="176"/>
    </location>
</feature>
<dbReference type="PROSITE" id="PS50102">
    <property type="entry name" value="RRM"/>
    <property type="match status" value="1"/>
</dbReference>
<dbReference type="GO" id="GO:0000398">
    <property type="term" value="P:mRNA splicing, via spliceosome"/>
    <property type="evidence" value="ECO:0007669"/>
    <property type="project" value="TreeGrafter"/>
</dbReference>
<name>A0A9W8IFD3_9FUNG</name>
<keyword evidence="2 5" id="KW-0694">RNA-binding</keyword>
<evidence type="ECO:0000256" key="1">
    <source>
        <dbReference type="ARBA" id="ARBA00004123"/>
    </source>
</evidence>
<dbReference type="SMART" id="SM00360">
    <property type="entry name" value="RRM"/>
    <property type="match status" value="1"/>
</dbReference>
<feature type="region of interest" description="Disordered" evidence="6">
    <location>
        <begin position="1"/>
        <end position="36"/>
    </location>
</feature>
<dbReference type="InterPro" id="IPR022023">
    <property type="entry name" value="U1snRNP70_N"/>
</dbReference>
<dbReference type="CDD" id="cd12236">
    <property type="entry name" value="RRM_snRNP70"/>
    <property type="match status" value="1"/>
</dbReference>
<evidence type="ECO:0000256" key="4">
    <source>
        <dbReference type="ARBA" id="ARBA00023274"/>
    </source>
</evidence>
<dbReference type="GO" id="GO:0071011">
    <property type="term" value="C:precatalytic spliceosome"/>
    <property type="evidence" value="ECO:0007669"/>
    <property type="project" value="TreeGrafter"/>
</dbReference>
<evidence type="ECO:0000256" key="6">
    <source>
        <dbReference type="SAM" id="MobiDB-lite"/>
    </source>
</evidence>
<keyword evidence="4" id="KW-0687">Ribonucleoprotein</keyword>
<keyword evidence="3" id="KW-0539">Nucleus</keyword>
<dbReference type="GO" id="GO:0030619">
    <property type="term" value="F:U1 snRNA binding"/>
    <property type="evidence" value="ECO:0007669"/>
    <property type="project" value="InterPro"/>
</dbReference>
<dbReference type="GO" id="GO:0003729">
    <property type="term" value="F:mRNA binding"/>
    <property type="evidence" value="ECO:0007669"/>
    <property type="project" value="TreeGrafter"/>
</dbReference>
<evidence type="ECO:0000313" key="8">
    <source>
        <dbReference type="EMBL" id="KAJ2850102.1"/>
    </source>
</evidence>
<dbReference type="GO" id="GO:0071004">
    <property type="term" value="C:U2-type prespliceosome"/>
    <property type="evidence" value="ECO:0007669"/>
    <property type="project" value="TreeGrafter"/>
</dbReference>
<evidence type="ECO:0000256" key="2">
    <source>
        <dbReference type="ARBA" id="ARBA00022884"/>
    </source>
</evidence>
<dbReference type="AlphaFoldDB" id="A0A9W8IFD3"/>
<dbReference type="SUPFAM" id="SSF54928">
    <property type="entry name" value="RNA-binding domain, RBD"/>
    <property type="match status" value="1"/>
</dbReference>
<feature type="compositionally biased region" description="Basic and acidic residues" evidence="6">
    <location>
        <begin position="252"/>
        <end position="267"/>
    </location>
</feature>
<comment type="subcellular location">
    <subcellularLocation>
        <location evidence="1">Nucleus</location>
    </subcellularLocation>
</comment>
<protein>
    <recommendedName>
        <fullName evidence="7">RRM domain-containing protein</fullName>
    </recommendedName>
</protein>
<dbReference type="PANTHER" id="PTHR13952:SF5">
    <property type="entry name" value="U1 SMALL NUCLEAR RIBONUCLEOPROTEIN 70 KDA"/>
    <property type="match status" value="1"/>
</dbReference>
<dbReference type="Pfam" id="PF00076">
    <property type="entry name" value="RRM_1"/>
    <property type="match status" value="1"/>
</dbReference>
<gene>
    <name evidence="8" type="ORF">IWW36_002157</name>
</gene>
<dbReference type="InterPro" id="IPR012677">
    <property type="entry name" value="Nucleotide-bd_a/b_plait_sf"/>
</dbReference>
<dbReference type="Proteomes" id="UP001139887">
    <property type="component" value="Unassembled WGS sequence"/>
</dbReference>
<feature type="compositionally biased region" description="Basic and acidic residues" evidence="6">
    <location>
        <begin position="197"/>
        <end position="208"/>
    </location>
</feature>
<dbReference type="Gene3D" id="3.30.70.330">
    <property type="match status" value="1"/>
</dbReference>
<evidence type="ECO:0000259" key="7">
    <source>
        <dbReference type="PROSITE" id="PS50102"/>
    </source>
</evidence>
<dbReference type="InterPro" id="IPR051183">
    <property type="entry name" value="U1_U11-U12_snRNP_70-35kDa"/>
</dbReference>